<evidence type="ECO:0000256" key="1">
    <source>
        <dbReference type="ARBA" id="ARBA00011009"/>
    </source>
</evidence>
<dbReference type="InterPro" id="IPR011128">
    <property type="entry name" value="G3P_DH_NAD-dep_N"/>
</dbReference>
<dbReference type="EMBL" id="DF968182">
    <property type="protein sequence ID" value="GAP42872.1"/>
    <property type="molecule type" value="Genomic_DNA"/>
</dbReference>
<dbReference type="Proteomes" id="UP000053091">
    <property type="component" value="Unassembled WGS sequence"/>
</dbReference>
<dbReference type="PANTHER" id="PTHR11728">
    <property type="entry name" value="GLYCEROL-3-PHOSPHATE DEHYDROGENASE"/>
    <property type="match status" value="1"/>
</dbReference>
<keyword evidence="4" id="KW-0443">Lipid metabolism</keyword>
<keyword evidence="9 10" id="KW-0520">NAD</keyword>
<evidence type="ECO:0000256" key="10">
    <source>
        <dbReference type="RuleBase" id="RU000437"/>
    </source>
</evidence>
<feature type="domain" description="Glycerol-3-phosphate dehydrogenase NAD-dependent C-terminal" evidence="13">
    <location>
        <begin position="221"/>
        <end position="359"/>
    </location>
</feature>
<dbReference type="AlphaFoldDB" id="A0A0S7C1P1"/>
<dbReference type="GO" id="GO:0005829">
    <property type="term" value="C:cytosol"/>
    <property type="evidence" value="ECO:0007669"/>
    <property type="project" value="TreeGrafter"/>
</dbReference>
<evidence type="ECO:0000256" key="2">
    <source>
        <dbReference type="ARBA" id="ARBA00022516"/>
    </source>
</evidence>
<sequence length="371" mass="41162">MPEFKSHHCWFNGKSLLSICCLNLPCANRNFSYLCRVPIYSEMPESVHICIAGAGTLGTALGHILAAKPGLDVSLLSIEEPVVYDINSKHINPAYFPMIRLAPGLKATTDNTVLRKADVVFVAIPSVAVVPYITGIKEWLKPDALLVNLAKGFGNDNKTIVENLLEITGNPVCTLKGPTFAREMINHIPTAMTVGAESETIYFQLNQIFSGTTIYTDFSTDIKGVETLSILKNIYAILIGIVDAHFDSPNLRFLIFTKAFDEMRRVLLYYGGREETLFRYCGIGDFGLTALNDLSRNRTLGLLIGKGYFTSGISDKVVLEGKISVNIFVSELQRLGMPEKDYFLMNELNKVFNGSYKISLFVSRLLDHSYS</sequence>
<dbReference type="GO" id="GO:0141153">
    <property type="term" value="F:glycerol-3-phosphate dehydrogenase (NADP+) activity"/>
    <property type="evidence" value="ECO:0007669"/>
    <property type="project" value="RHEA"/>
</dbReference>
<feature type="binding site" evidence="9">
    <location>
        <position position="296"/>
    </location>
    <ligand>
        <name>NAD(+)</name>
        <dbReference type="ChEBI" id="CHEBI:57540"/>
    </ligand>
</feature>
<keyword evidence="2" id="KW-0444">Lipid biosynthesis</keyword>
<comment type="similarity">
    <text evidence="1 10">Belongs to the NAD-dependent glycerol-3-phosphate dehydrogenase family.</text>
</comment>
<evidence type="ECO:0000313" key="14">
    <source>
        <dbReference type="EMBL" id="GAP42872.1"/>
    </source>
</evidence>
<proteinExistence type="inferred from homology"/>
<evidence type="ECO:0000256" key="11">
    <source>
        <dbReference type="RuleBase" id="RU000439"/>
    </source>
</evidence>
<dbReference type="Pfam" id="PF07479">
    <property type="entry name" value="NAD_Gly3P_dh_C"/>
    <property type="match status" value="1"/>
</dbReference>
<evidence type="ECO:0000256" key="3">
    <source>
        <dbReference type="ARBA" id="ARBA00023002"/>
    </source>
</evidence>
<keyword evidence="5" id="KW-0594">Phospholipid biosynthesis</keyword>
<accession>A0A0S7C1P1</accession>
<dbReference type="InterPro" id="IPR008927">
    <property type="entry name" value="6-PGluconate_DH-like_C_sf"/>
</dbReference>
<evidence type="ECO:0000313" key="15">
    <source>
        <dbReference type="Proteomes" id="UP000053091"/>
    </source>
</evidence>
<feature type="binding site" evidence="9">
    <location>
        <position position="181"/>
    </location>
    <ligand>
        <name>NAD(+)</name>
        <dbReference type="ChEBI" id="CHEBI:57540"/>
    </ligand>
</feature>
<dbReference type="Gene3D" id="3.40.50.720">
    <property type="entry name" value="NAD(P)-binding Rossmann-like Domain"/>
    <property type="match status" value="1"/>
</dbReference>
<evidence type="ECO:0000256" key="7">
    <source>
        <dbReference type="PIRSR" id="PIRSR000114-1"/>
    </source>
</evidence>
<feature type="binding site" evidence="8">
    <location>
        <position position="151"/>
    </location>
    <ligand>
        <name>substrate</name>
    </ligand>
</feature>
<gene>
    <name evidence="14" type="ORF">TBC1_111012</name>
</gene>
<evidence type="ECO:0000259" key="12">
    <source>
        <dbReference type="Pfam" id="PF01210"/>
    </source>
</evidence>
<keyword evidence="6" id="KW-1208">Phospholipid metabolism</keyword>
<comment type="catalytic activity">
    <reaction evidence="11">
        <text>sn-glycerol 3-phosphate + NADP(+) = dihydroxyacetone phosphate + NADPH + H(+)</text>
        <dbReference type="Rhea" id="RHEA:11096"/>
        <dbReference type="ChEBI" id="CHEBI:15378"/>
        <dbReference type="ChEBI" id="CHEBI:57597"/>
        <dbReference type="ChEBI" id="CHEBI:57642"/>
        <dbReference type="ChEBI" id="CHEBI:57783"/>
        <dbReference type="ChEBI" id="CHEBI:58349"/>
        <dbReference type="EC" id="1.1.1.94"/>
    </reaction>
</comment>
<dbReference type="SUPFAM" id="SSF51735">
    <property type="entry name" value="NAD(P)-binding Rossmann-fold domains"/>
    <property type="match status" value="1"/>
</dbReference>
<keyword evidence="3 10" id="KW-0560">Oxidoreductase</keyword>
<evidence type="ECO:0000256" key="5">
    <source>
        <dbReference type="ARBA" id="ARBA00023209"/>
    </source>
</evidence>
<dbReference type="PRINTS" id="PR00077">
    <property type="entry name" value="GPDHDRGNASE"/>
</dbReference>
<dbReference type="SUPFAM" id="SSF48179">
    <property type="entry name" value="6-phosphogluconate dehydrogenase C-terminal domain-like"/>
    <property type="match status" value="1"/>
</dbReference>
<dbReference type="GO" id="GO:0005975">
    <property type="term" value="P:carbohydrate metabolic process"/>
    <property type="evidence" value="ECO:0007669"/>
    <property type="project" value="InterPro"/>
</dbReference>
<dbReference type="Pfam" id="PF01210">
    <property type="entry name" value="NAD_Gly3P_dh_N"/>
    <property type="match status" value="1"/>
</dbReference>
<keyword evidence="15" id="KW-1185">Reference proteome</keyword>
<dbReference type="GO" id="GO:0008654">
    <property type="term" value="P:phospholipid biosynthetic process"/>
    <property type="evidence" value="ECO:0007669"/>
    <property type="project" value="UniProtKB-KW"/>
</dbReference>
<evidence type="ECO:0000256" key="9">
    <source>
        <dbReference type="PIRSR" id="PIRSR000114-3"/>
    </source>
</evidence>
<evidence type="ECO:0000256" key="8">
    <source>
        <dbReference type="PIRSR" id="PIRSR000114-2"/>
    </source>
</evidence>
<organism evidence="14">
    <name type="scientific">Lentimicrobium saccharophilum</name>
    <dbReference type="NCBI Taxonomy" id="1678841"/>
    <lineage>
        <taxon>Bacteria</taxon>
        <taxon>Pseudomonadati</taxon>
        <taxon>Bacteroidota</taxon>
        <taxon>Bacteroidia</taxon>
        <taxon>Bacteroidales</taxon>
        <taxon>Lentimicrobiaceae</taxon>
        <taxon>Lentimicrobium</taxon>
    </lineage>
</organism>
<dbReference type="InterPro" id="IPR036291">
    <property type="entry name" value="NAD(P)-bd_dom_sf"/>
</dbReference>
<dbReference type="PANTHER" id="PTHR11728:SF1">
    <property type="entry name" value="GLYCEROL-3-PHOSPHATE DEHYDROGENASE [NAD(+)] 2, CHLOROPLASTIC"/>
    <property type="match status" value="1"/>
</dbReference>
<dbReference type="STRING" id="1678841.TBC1_111012"/>
<dbReference type="InterPro" id="IPR013328">
    <property type="entry name" value="6PGD_dom2"/>
</dbReference>
<protein>
    <recommendedName>
        <fullName evidence="11">Glycerol-3-phosphate dehydrogenase</fullName>
        <ecNumber evidence="11">1.1.1.94</ecNumber>
    </recommendedName>
</protein>
<evidence type="ECO:0000259" key="13">
    <source>
        <dbReference type="Pfam" id="PF07479"/>
    </source>
</evidence>
<feature type="active site" description="Proton acceptor" evidence="7">
    <location>
        <position position="232"/>
    </location>
</feature>
<dbReference type="Gene3D" id="1.10.1040.10">
    <property type="entry name" value="N-(1-d-carboxylethyl)-l-norvaline Dehydrogenase, domain 2"/>
    <property type="match status" value="1"/>
</dbReference>
<dbReference type="GO" id="GO:0051287">
    <property type="term" value="F:NAD binding"/>
    <property type="evidence" value="ECO:0007669"/>
    <property type="project" value="InterPro"/>
</dbReference>
<feature type="binding site" evidence="9">
    <location>
        <begin position="53"/>
        <end position="58"/>
    </location>
    <ligand>
        <name>NAD(+)</name>
        <dbReference type="ChEBI" id="CHEBI:57540"/>
    </ligand>
</feature>
<dbReference type="EC" id="1.1.1.94" evidence="11"/>
<feature type="domain" description="Glycerol-3-phosphate dehydrogenase NAD-dependent N-terminal" evidence="12">
    <location>
        <begin position="49"/>
        <end position="200"/>
    </location>
</feature>
<dbReference type="GO" id="GO:0046168">
    <property type="term" value="P:glycerol-3-phosphate catabolic process"/>
    <property type="evidence" value="ECO:0007669"/>
    <property type="project" value="InterPro"/>
</dbReference>
<dbReference type="OrthoDB" id="9812273at2"/>
<dbReference type="InterPro" id="IPR006168">
    <property type="entry name" value="G3P_DH_NAD-dep"/>
</dbReference>
<evidence type="ECO:0000256" key="4">
    <source>
        <dbReference type="ARBA" id="ARBA00023098"/>
    </source>
</evidence>
<dbReference type="PIRSF" id="PIRSF000114">
    <property type="entry name" value="Glycerol-3-P_dh"/>
    <property type="match status" value="1"/>
</dbReference>
<dbReference type="InterPro" id="IPR006109">
    <property type="entry name" value="G3P_DH_NAD-dep_C"/>
</dbReference>
<evidence type="ECO:0000256" key="6">
    <source>
        <dbReference type="ARBA" id="ARBA00023264"/>
    </source>
</evidence>
<feature type="binding site" evidence="8">
    <location>
        <begin position="296"/>
        <end position="297"/>
    </location>
    <ligand>
        <name>substrate</name>
    </ligand>
</feature>
<name>A0A0S7C1P1_9BACT</name>
<reference evidence="14" key="1">
    <citation type="journal article" date="2015" name="Genome Announc.">
        <title>Draft Genome Sequence of Bacteroidales Strain TBC1, a Novel Isolate from a Methanogenic Wastewater Treatment System.</title>
        <authorList>
            <person name="Tourlousse D.M."/>
            <person name="Matsuura N."/>
            <person name="Sun L."/>
            <person name="Toyonaga M."/>
            <person name="Kuroda K."/>
            <person name="Ohashi A."/>
            <person name="Cruz R."/>
            <person name="Yamaguchi T."/>
            <person name="Sekiguchi Y."/>
        </authorList>
    </citation>
    <scope>NUCLEOTIDE SEQUENCE [LARGE SCALE GENOMIC DNA]</scope>
    <source>
        <strain evidence="14">TBC1</strain>
    </source>
</reference>